<dbReference type="EMBL" id="CP001737">
    <property type="protein sequence ID" value="ACV76535.1"/>
    <property type="molecule type" value="Genomic_DNA"/>
</dbReference>
<name>C8XIU8_NAKMY</name>
<keyword evidence="2" id="KW-1185">Reference proteome</keyword>
<reference evidence="1 2" key="2">
    <citation type="journal article" date="2010" name="Stand. Genomic Sci.">
        <title>Complete genome sequence of Nakamurella multipartita type strain (Y-104).</title>
        <authorList>
            <person name="Tice H."/>
            <person name="Mayilraj S."/>
            <person name="Sims D."/>
            <person name="Lapidus A."/>
            <person name="Nolan M."/>
            <person name="Lucas S."/>
            <person name="Glavina Del Rio T."/>
            <person name="Copeland A."/>
            <person name="Cheng J.F."/>
            <person name="Meincke L."/>
            <person name="Bruce D."/>
            <person name="Goodwin L."/>
            <person name="Pitluck S."/>
            <person name="Ivanova N."/>
            <person name="Mavromatis K."/>
            <person name="Ovchinnikova G."/>
            <person name="Pati A."/>
            <person name="Chen A."/>
            <person name="Palaniappan K."/>
            <person name="Land M."/>
            <person name="Hauser L."/>
            <person name="Chang Y.J."/>
            <person name="Jeffries C.D."/>
            <person name="Detter J.C."/>
            <person name="Brettin T."/>
            <person name="Rohde M."/>
            <person name="Goker M."/>
            <person name="Bristow J."/>
            <person name="Eisen J.A."/>
            <person name="Markowitz V."/>
            <person name="Hugenholtz P."/>
            <person name="Kyrpides N.C."/>
            <person name="Klenk H.P."/>
            <person name="Chen F."/>
        </authorList>
    </citation>
    <scope>NUCLEOTIDE SEQUENCE [LARGE SCALE GENOMIC DNA]</scope>
    <source>
        <strain evidence="2">ATCC 700099 / DSM 44233 / CIP 104796 / JCM 9543 / NBRC 105858 / Y-104</strain>
    </source>
</reference>
<evidence type="ECO:0000313" key="2">
    <source>
        <dbReference type="Proteomes" id="UP000002218"/>
    </source>
</evidence>
<dbReference type="Proteomes" id="UP000002218">
    <property type="component" value="Chromosome"/>
</dbReference>
<dbReference type="InParanoid" id="C8XIU8"/>
<gene>
    <name evidence="1" type="ordered locus">Namu_0101</name>
</gene>
<dbReference type="AlphaFoldDB" id="C8XIU8"/>
<reference evidence="2" key="1">
    <citation type="submission" date="2009-09" db="EMBL/GenBank/DDBJ databases">
        <title>The complete genome of Nakamurella multipartita DSM 44233.</title>
        <authorList>
            <consortium name="US DOE Joint Genome Institute (JGI-PGF)"/>
            <person name="Lucas S."/>
            <person name="Copeland A."/>
            <person name="Lapidus A."/>
            <person name="Glavina del Rio T."/>
            <person name="Dalin E."/>
            <person name="Tice H."/>
            <person name="Bruce D."/>
            <person name="Goodwin L."/>
            <person name="Pitluck S."/>
            <person name="Kyrpides N."/>
            <person name="Mavromatis K."/>
            <person name="Ivanova N."/>
            <person name="Ovchinnikova G."/>
            <person name="Sims D."/>
            <person name="Meincke L."/>
            <person name="Brettin T."/>
            <person name="Detter J.C."/>
            <person name="Han C."/>
            <person name="Larimer F."/>
            <person name="Land M."/>
            <person name="Hauser L."/>
            <person name="Markowitz V."/>
            <person name="Cheng J.-F."/>
            <person name="Hugenholtz P."/>
            <person name="Woyke T."/>
            <person name="Wu D."/>
            <person name="Klenk H.-P."/>
            <person name="Eisen J.A."/>
        </authorList>
    </citation>
    <scope>NUCLEOTIDE SEQUENCE [LARGE SCALE GENOMIC DNA]</scope>
    <source>
        <strain evidence="2">ATCC 700099 / DSM 44233 / CIP 104796 / JCM 9543 / NBRC 105858 / Y-104</strain>
    </source>
</reference>
<dbReference type="KEGG" id="nml:Namu_0101"/>
<dbReference type="HOGENOM" id="CLU_3404489_0_0_11"/>
<accession>C8XIU8</accession>
<protein>
    <submittedName>
        <fullName evidence="1">Uncharacterized protein</fullName>
    </submittedName>
</protein>
<organism evidence="1 2">
    <name type="scientific">Nakamurella multipartita (strain ATCC 700099 / DSM 44233 / CIP 104796 / JCM 9543 / NBRC 105858 / Y-104)</name>
    <name type="common">Microsphaera multipartita</name>
    <dbReference type="NCBI Taxonomy" id="479431"/>
    <lineage>
        <taxon>Bacteria</taxon>
        <taxon>Bacillati</taxon>
        <taxon>Actinomycetota</taxon>
        <taxon>Actinomycetes</taxon>
        <taxon>Nakamurellales</taxon>
        <taxon>Nakamurellaceae</taxon>
        <taxon>Nakamurella</taxon>
    </lineage>
</organism>
<sequence>MAIAIFVNLANRGPARSTTAAGSTPAHPEP</sequence>
<proteinExistence type="predicted"/>
<evidence type="ECO:0000313" key="1">
    <source>
        <dbReference type="EMBL" id="ACV76535.1"/>
    </source>
</evidence>